<dbReference type="Gene3D" id="1.10.357.20">
    <property type="entry name" value="SLC41 divalent cation transporters, integral membrane domain"/>
    <property type="match status" value="1"/>
</dbReference>
<evidence type="ECO:0000256" key="7">
    <source>
        <dbReference type="ARBA" id="ARBA00023136"/>
    </source>
</evidence>
<evidence type="ECO:0000256" key="6">
    <source>
        <dbReference type="ARBA" id="ARBA00022989"/>
    </source>
</evidence>
<evidence type="ECO:0000313" key="11">
    <source>
        <dbReference type="Proteomes" id="UP000176864"/>
    </source>
</evidence>
<name>A0A1F5NMR3_9BACT</name>
<dbReference type="InterPro" id="IPR036739">
    <property type="entry name" value="SLC41_membr_dom_sf"/>
</dbReference>
<feature type="transmembrane region" description="Helical" evidence="8">
    <location>
        <begin position="126"/>
        <end position="146"/>
    </location>
</feature>
<accession>A0A1F5NMR3</accession>
<feature type="transmembrane region" description="Helical" evidence="8">
    <location>
        <begin position="166"/>
        <end position="185"/>
    </location>
</feature>
<comment type="subcellular location">
    <subcellularLocation>
        <location evidence="1">Membrane</location>
        <topology evidence="1">Multi-pass membrane protein</topology>
    </subcellularLocation>
</comment>
<dbReference type="GO" id="GO:0008324">
    <property type="term" value="F:monoatomic cation transmembrane transporter activity"/>
    <property type="evidence" value="ECO:0007669"/>
    <property type="project" value="InterPro"/>
</dbReference>
<organism evidence="10 11">
    <name type="scientific">Candidatus Doudnabacteria bacterium RIFCSPHIGHO2_01_FULL_46_14</name>
    <dbReference type="NCBI Taxonomy" id="1817824"/>
    <lineage>
        <taxon>Bacteria</taxon>
        <taxon>Candidatus Doudnaibacteriota</taxon>
    </lineage>
</organism>
<dbReference type="Pfam" id="PF01769">
    <property type="entry name" value="MgtE"/>
    <property type="match status" value="1"/>
</dbReference>
<evidence type="ECO:0000256" key="8">
    <source>
        <dbReference type="SAM" id="Phobius"/>
    </source>
</evidence>
<evidence type="ECO:0000313" key="10">
    <source>
        <dbReference type="EMBL" id="OGE78814.1"/>
    </source>
</evidence>
<evidence type="ECO:0000256" key="5">
    <source>
        <dbReference type="ARBA" id="ARBA00022842"/>
    </source>
</evidence>
<dbReference type="SUPFAM" id="SSF161093">
    <property type="entry name" value="MgtE membrane domain-like"/>
    <property type="match status" value="1"/>
</dbReference>
<dbReference type="STRING" id="1817824.A2751_01300"/>
<protein>
    <recommendedName>
        <fullName evidence="9">SLC41A/MgtE integral membrane domain-containing protein</fullName>
    </recommendedName>
</protein>
<keyword evidence="7 8" id="KW-0472">Membrane</keyword>
<comment type="caution">
    <text evidence="10">The sequence shown here is derived from an EMBL/GenBank/DDBJ whole genome shotgun (WGS) entry which is preliminary data.</text>
</comment>
<evidence type="ECO:0000256" key="1">
    <source>
        <dbReference type="ARBA" id="ARBA00004141"/>
    </source>
</evidence>
<dbReference type="AlphaFoldDB" id="A0A1F5NMR3"/>
<feature type="domain" description="SLC41A/MgtE integral membrane" evidence="9">
    <location>
        <begin position="60"/>
        <end position="180"/>
    </location>
</feature>
<evidence type="ECO:0000256" key="2">
    <source>
        <dbReference type="ARBA" id="ARBA00009749"/>
    </source>
</evidence>
<evidence type="ECO:0000259" key="9">
    <source>
        <dbReference type="Pfam" id="PF01769"/>
    </source>
</evidence>
<sequence length="186" mass="20296">MPKRKFQTPVTDDAKEPVGHLLEHRLPWLVLGLIGGMIASIVVSKYEQILAADLRLAFFIPLIVYLSDAVGTQTETIFVRHLKQTGKGFFPYLLKETFLGLSLGAIFGLISGLFAMYWLASPAIGLTVGLAMFVNLSLAPALATIIPELLYKEHTDPALGAGPLATIIQDLISLLIYFLIASLIIF</sequence>
<dbReference type="Proteomes" id="UP000176864">
    <property type="component" value="Unassembled WGS sequence"/>
</dbReference>
<keyword evidence="5" id="KW-0460">Magnesium</keyword>
<feature type="transmembrane region" description="Helical" evidence="8">
    <location>
        <begin position="26"/>
        <end position="44"/>
    </location>
</feature>
<proteinExistence type="inferred from homology"/>
<dbReference type="EMBL" id="MFEK01000013">
    <property type="protein sequence ID" value="OGE78814.1"/>
    <property type="molecule type" value="Genomic_DNA"/>
</dbReference>
<keyword evidence="6 8" id="KW-1133">Transmembrane helix</keyword>
<feature type="transmembrane region" description="Helical" evidence="8">
    <location>
        <begin position="56"/>
        <end position="78"/>
    </location>
</feature>
<keyword evidence="3" id="KW-0813">Transport</keyword>
<dbReference type="InterPro" id="IPR006667">
    <property type="entry name" value="SLC41_membr_dom"/>
</dbReference>
<evidence type="ECO:0000256" key="3">
    <source>
        <dbReference type="ARBA" id="ARBA00022448"/>
    </source>
</evidence>
<comment type="similarity">
    <text evidence="2">Belongs to the SLC41A transporter family.</text>
</comment>
<dbReference type="PANTHER" id="PTHR41394">
    <property type="entry name" value="MAGNESIUM TRANSPORTER MGTE"/>
    <property type="match status" value="1"/>
</dbReference>
<dbReference type="GO" id="GO:0016020">
    <property type="term" value="C:membrane"/>
    <property type="evidence" value="ECO:0007669"/>
    <property type="project" value="UniProtKB-SubCell"/>
</dbReference>
<evidence type="ECO:0000256" key="4">
    <source>
        <dbReference type="ARBA" id="ARBA00022692"/>
    </source>
</evidence>
<gene>
    <name evidence="10" type="ORF">A2751_01300</name>
</gene>
<reference evidence="10 11" key="1">
    <citation type="journal article" date="2016" name="Nat. Commun.">
        <title>Thousands of microbial genomes shed light on interconnected biogeochemical processes in an aquifer system.</title>
        <authorList>
            <person name="Anantharaman K."/>
            <person name="Brown C.T."/>
            <person name="Hug L.A."/>
            <person name="Sharon I."/>
            <person name="Castelle C.J."/>
            <person name="Probst A.J."/>
            <person name="Thomas B.C."/>
            <person name="Singh A."/>
            <person name="Wilkins M.J."/>
            <person name="Karaoz U."/>
            <person name="Brodie E.L."/>
            <person name="Williams K.H."/>
            <person name="Hubbard S.S."/>
            <person name="Banfield J.F."/>
        </authorList>
    </citation>
    <scope>NUCLEOTIDE SEQUENCE [LARGE SCALE GENOMIC DNA]</scope>
</reference>
<keyword evidence="4 8" id="KW-0812">Transmembrane</keyword>
<dbReference type="PANTHER" id="PTHR41394:SF5">
    <property type="entry name" value="SLC41A_MGTE INTEGRAL MEMBRANE DOMAIN-CONTAINING PROTEIN"/>
    <property type="match status" value="1"/>
</dbReference>
<feature type="transmembrane region" description="Helical" evidence="8">
    <location>
        <begin position="98"/>
        <end position="119"/>
    </location>
</feature>